<feature type="domain" description="Insertion element IS150 protein InsJ-like helix-turn-helix" evidence="3">
    <location>
        <begin position="88"/>
        <end position="140"/>
    </location>
</feature>
<gene>
    <name evidence="4" type="ORF">RWE15_05320</name>
</gene>
<evidence type="ECO:0000256" key="2">
    <source>
        <dbReference type="SAM" id="MobiDB-lite"/>
    </source>
</evidence>
<dbReference type="EMBL" id="JAWDIP010000003">
    <property type="protein sequence ID" value="MDY0393997.1"/>
    <property type="molecule type" value="Genomic_DNA"/>
</dbReference>
<dbReference type="InterPro" id="IPR010921">
    <property type="entry name" value="Trp_repressor/repl_initiator"/>
</dbReference>
<dbReference type="InterPro" id="IPR052057">
    <property type="entry name" value="IS150/IS1296_orfA-like"/>
</dbReference>
<dbReference type="SUPFAM" id="SSF46689">
    <property type="entry name" value="Homeodomain-like"/>
    <property type="match status" value="1"/>
</dbReference>
<dbReference type="PANTHER" id="PTHR33795">
    <property type="entry name" value="INSERTION ELEMENT IS150 PROTEIN INSJ"/>
    <property type="match status" value="1"/>
</dbReference>
<dbReference type="InterPro" id="IPR036388">
    <property type="entry name" value="WH-like_DNA-bd_sf"/>
</dbReference>
<name>A0ABU5C5M6_9BACI</name>
<accession>A0ABU5C5M6</accession>
<evidence type="ECO:0000313" key="5">
    <source>
        <dbReference type="Proteomes" id="UP001281447"/>
    </source>
</evidence>
<comment type="similarity">
    <text evidence="1">Belongs to the IS150/IS1296 orfA family.</text>
</comment>
<dbReference type="InterPro" id="IPR055247">
    <property type="entry name" value="InsJ-like_HTH"/>
</dbReference>
<evidence type="ECO:0000256" key="1">
    <source>
        <dbReference type="ARBA" id="ARBA00038232"/>
    </source>
</evidence>
<reference evidence="4 5" key="1">
    <citation type="submission" date="2023-10" db="EMBL/GenBank/DDBJ databases">
        <title>Virgibacillus halophilus 5B73C genome.</title>
        <authorList>
            <person name="Miliotis G."/>
            <person name="Sengupta P."/>
            <person name="Hameed A."/>
            <person name="Chuvochina M."/>
            <person name="Mcdonagh F."/>
            <person name="Simpson A.C."/>
            <person name="Singh N.K."/>
            <person name="Rekha P.D."/>
            <person name="Raman K."/>
            <person name="Hugenholtz P."/>
            <person name="Venkateswaran K."/>
        </authorList>
    </citation>
    <scope>NUCLEOTIDE SEQUENCE [LARGE SCALE GENOMIC DNA]</scope>
    <source>
        <strain evidence="4 5">5B73C</strain>
    </source>
</reference>
<dbReference type="SUPFAM" id="SSF48295">
    <property type="entry name" value="TrpR-like"/>
    <property type="match status" value="1"/>
</dbReference>
<dbReference type="Pfam" id="PF13518">
    <property type="entry name" value="HTH_28"/>
    <property type="match status" value="1"/>
</dbReference>
<dbReference type="Proteomes" id="UP001281447">
    <property type="component" value="Unassembled WGS sequence"/>
</dbReference>
<comment type="caution">
    <text evidence="4">The sequence shown here is derived from an EMBL/GenBank/DDBJ whole genome shotgun (WGS) entry which is preliminary data.</text>
</comment>
<protein>
    <submittedName>
        <fullName evidence="4">Transposase</fullName>
    </submittedName>
</protein>
<feature type="region of interest" description="Disordered" evidence="2">
    <location>
        <begin position="128"/>
        <end position="161"/>
    </location>
</feature>
<evidence type="ECO:0000313" key="4">
    <source>
        <dbReference type="EMBL" id="MDY0393997.1"/>
    </source>
</evidence>
<dbReference type="Gene3D" id="1.10.10.10">
    <property type="entry name" value="Winged helix-like DNA-binding domain superfamily/Winged helix DNA-binding domain"/>
    <property type="match status" value="1"/>
</dbReference>
<proteinExistence type="inferred from homology"/>
<sequence length="209" mass="24513">MVPTPKGLVKNLTFWGVFLWLNIARNLKVKLVTEYLYLYGNLGYKLLAEKSNMPSKTPLRDWIRAYNTQGVEGLKRRKVKVAYSVQFKLDTLHFMLETGASYQETAEQFRLNNSSLIHRWMKTFDEQGEEGLHPKHKGRPSMSQNQSKKKNEKKKLTQEELERENELLRLKNTYLKKVESFSGRPEYLSGKAQAEMASKLKKRRISIKR</sequence>
<organism evidence="4 5">
    <name type="scientific">Tigheibacillus halophilus</name>
    <dbReference type="NCBI Taxonomy" id="361280"/>
    <lineage>
        <taxon>Bacteria</taxon>
        <taxon>Bacillati</taxon>
        <taxon>Bacillota</taxon>
        <taxon>Bacilli</taxon>
        <taxon>Bacillales</taxon>
        <taxon>Bacillaceae</taxon>
        <taxon>Tigheibacillus</taxon>
    </lineage>
</organism>
<keyword evidence="5" id="KW-1185">Reference proteome</keyword>
<evidence type="ECO:0000259" key="3">
    <source>
        <dbReference type="Pfam" id="PF13518"/>
    </source>
</evidence>
<dbReference type="PANTHER" id="PTHR33795:SF1">
    <property type="entry name" value="INSERTION ELEMENT IS150 PROTEIN INSJ"/>
    <property type="match status" value="1"/>
</dbReference>
<dbReference type="InterPro" id="IPR009057">
    <property type="entry name" value="Homeodomain-like_sf"/>
</dbReference>